<comment type="caution">
    <text evidence="1">The sequence shown here is derived from an EMBL/GenBank/DDBJ whole genome shotgun (WGS) entry which is preliminary data.</text>
</comment>
<dbReference type="RefSeq" id="WP_060383139.1">
    <property type="nucleotide sequence ID" value="NZ_CP013992.1"/>
</dbReference>
<sequence>MKYYKIAIRSFYGDRIVSSANFINNLNENYFKKIGDGEIIIDAPIFDYFFLESFDKKKYWDWKLFDVHPFIGESSSMLGSLLISKKAKTIFDKFNISNPHYFYSSNLIFENDKYDYFIFQFTGKLLFKELAKYISFSKSEFLNPALKTLVSFKNIDDYIEKSEELYFEKDIDFVKKKIVLNEKLDYFPMQSFFIDNIVSENLKEAIEENNITGFEFSELDYEIIIDPSPDSPSIK</sequence>
<proteinExistence type="predicted"/>
<protein>
    <recommendedName>
        <fullName evidence="3">Immunity protein 43 domain-containing protein</fullName>
    </recommendedName>
</protein>
<evidence type="ECO:0008006" key="3">
    <source>
        <dbReference type="Google" id="ProtNLM"/>
    </source>
</evidence>
<keyword evidence="2" id="KW-1185">Reference proteome</keyword>
<gene>
    <name evidence="1" type="ORF">V3467_13610</name>
</gene>
<dbReference type="GeneID" id="56896218"/>
<evidence type="ECO:0000313" key="2">
    <source>
        <dbReference type="Proteomes" id="UP001621713"/>
    </source>
</evidence>
<accession>A0ABW8PKM9</accession>
<evidence type="ECO:0000313" key="1">
    <source>
        <dbReference type="EMBL" id="MFK7004871.1"/>
    </source>
</evidence>
<dbReference type="Proteomes" id="UP001621713">
    <property type="component" value="Unassembled WGS sequence"/>
</dbReference>
<name>A0ABW8PKM9_9FLAO</name>
<organism evidence="1 2">
    <name type="scientific">Flavobacterium covae</name>
    <dbReference type="NCBI Taxonomy" id="2906076"/>
    <lineage>
        <taxon>Bacteria</taxon>
        <taxon>Pseudomonadati</taxon>
        <taxon>Bacteroidota</taxon>
        <taxon>Flavobacteriia</taxon>
        <taxon>Flavobacteriales</taxon>
        <taxon>Flavobacteriaceae</taxon>
        <taxon>Flavobacterium</taxon>
    </lineage>
</organism>
<dbReference type="EMBL" id="JAZHOJ010000060">
    <property type="protein sequence ID" value="MFK7004871.1"/>
    <property type="molecule type" value="Genomic_DNA"/>
</dbReference>
<reference evidence="1 2" key="1">
    <citation type="submission" date="2024-02" db="EMBL/GenBank/DDBJ databases">
        <title>Comparative Genomic Analysis of Flavobacterium Species Causing Columnaris Disease of Freshwater Fish in Thailand: Insights into Virulence and Resistance Mechanisms.</title>
        <authorList>
            <person name="Nguyen D."/>
            <person name="Chokmangmeepisarn P."/>
            <person name="Khianchaikhan K."/>
            <person name="Morishita M."/>
            <person name="Bunnoy A."/>
            <person name="Rodkhum C."/>
        </authorList>
    </citation>
    <scope>NUCLEOTIDE SEQUENCE [LARGE SCALE GENOMIC DNA]</scope>
    <source>
        <strain evidence="1 2">PCBSB2203</strain>
    </source>
</reference>